<keyword evidence="3" id="KW-1185">Reference proteome</keyword>
<accession>A0ABR1VAX2</accession>
<organism evidence="2 3">
    <name type="scientific">Apiospora hydei</name>
    <dbReference type="NCBI Taxonomy" id="1337664"/>
    <lineage>
        <taxon>Eukaryota</taxon>
        <taxon>Fungi</taxon>
        <taxon>Dikarya</taxon>
        <taxon>Ascomycota</taxon>
        <taxon>Pezizomycotina</taxon>
        <taxon>Sordariomycetes</taxon>
        <taxon>Xylariomycetidae</taxon>
        <taxon>Amphisphaeriales</taxon>
        <taxon>Apiosporaceae</taxon>
        <taxon>Apiospora</taxon>
    </lineage>
</organism>
<feature type="compositionally biased region" description="Low complexity" evidence="1">
    <location>
        <begin position="186"/>
        <end position="200"/>
    </location>
</feature>
<feature type="region of interest" description="Disordered" evidence="1">
    <location>
        <begin position="49"/>
        <end position="77"/>
    </location>
</feature>
<proteinExistence type="predicted"/>
<comment type="caution">
    <text evidence="2">The sequence shown here is derived from an EMBL/GenBank/DDBJ whole genome shotgun (WGS) entry which is preliminary data.</text>
</comment>
<evidence type="ECO:0008006" key="4">
    <source>
        <dbReference type="Google" id="ProtNLM"/>
    </source>
</evidence>
<dbReference type="EMBL" id="JAQQWN010000009">
    <property type="protein sequence ID" value="KAK8067400.1"/>
    <property type="molecule type" value="Genomic_DNA"/>
</dbReference>
<gene>
    <name evidence="2" type="ORF">PG997_014147</name>
</gene>
<protein>
    <recommendedName>
        <fullName evidence="4">Regulatory protein alcR</fullName>
    </recommendedName>
</protein>
<evidence type="ECO:0000313" key="3">
    <source>
        <dbReference type="Proteomes" id="UP001433268"/>
    </source>
</evidence>
<sequence>MAFLTESPRPAPKTRPCSYCARTKKECTTNWAWTQMRIRRALEAESYGSPDLDDLSPTKRQRRDSTSRRIATRPTSPDYGFGFTDSFTGGLFGPARLSHDILADELQAVASNAASCDAVLLGQQAEENLLWNEWGEIAGLSGYEPQTAFSMTESPNADGARQFPDSALLGNFGFPNQEQSQLHWGTDTSSWSDTTYSPTTQNPFTSTIADERTDPCGRASLKRRRISPSTWRRRLHSPSPFSTNHRIAKHANESLISTNLLRIYHDVLEHNLSCWLTELTCPYQSSPAPFRPHRVELAEWGSSWSNRLYHRTLKLEEAAKGAKLVRLSASEDRACSRALHLAIMAFATQWARGSRRQHDQYWPPPSKSNDELAEDSLGGLTGEFDREIQWHFWTQAEQALQEMTGVDSFRLACAEAILGLVQKPSNRDHEVVEFAGTKTYERIDRRFDQDTLLHEISQVISKDGPPKYMERAAARMHALKFKFDLATKGVVRPYHGDGAAKPFQPMSEDDETSLGLLYWLAVMFDTVSSSMHRRPLTVSDQDCQHRDSRVEEADNPHWNIDLFAQDSLDCPAQQPLWPCSYDKLAETVTKSGPVKVLLYRHVSWLQNSLRRGQQGQKLEDIVRSALSLYVYWNTTYGQLFRDLVRDFGCVPGRIRSWFVCISGHWHLAAMLLAELISTIDEQELGTREGMDQRLSSSTVMRIEETSAKEVSDLARVATPCGDGQPTEPQLPDFHPSVNEGTILTDPWTVILIQAFSKASVMLLTKADQYRQYAVMETGGDGLAETIRRAQRCIRGLWFLGKKSDMAREVADILSRELQFQQGTVIW</sequence>
<dbReference type="Gene3D" id="4.10.240.10">
    <property type="entry name" value="Zn(2)-C6 fungal-type DNA-binding domain"/>
    <property type="match status" value="1"/>
</dbReference>
<evidence type="ECO:0000256" key="1">
    <source>
        <dbReference type="SAM" id="MobiDB-lite"/>
    </source>
</evidence>
<name>A0ABR1VAX2_9PEZI</name>
<dbReference type="RefSeq" id="XP_066664153.1">
    <property type="nucleotide sequence ID" value="XM_066818461.1"/>
</dbReference>
<reference evidence="2 3" key="1">
    <citation type="submission" date="2023-01" db="EMBL/GenBank/DDBJ databases">
        <title>Analysis of 21 Apiospora genomes using comparative genomics revels a genus with tremendous synthesis potential of carbohydrate active enzymes and secondary metabolites.</title>
        <authorList>
            <person name="Sorensen T."/>
        </authorList>
    </citation>
    <scope>NUCLEOTIDE SEQUENCE [LARGE SCALE GENOMIC DNA]</scope>
    <source>
        <strain evidence="2 3">CBS 114990</strain>
    </source>
</reference>
<dbReference type="GeneID" id="92051521"/>
<feature type="region of interest" description="Disordered" evidence="1">
    <location>
        <begin position="186"/>
        <end position="225"/>
    </location>
</feature>
<dbReference type="Proteomes" id="UP001433268">
    <property type="component" value="Unassembled WGS sequence"/>
</dbReference>
<dbReference type="InterPro" id="IPR036864">
    <property type="entry name" value="Zn2-C6_fun-type_DNA-bd_sf"/>
</dbReference>
<evidence type="ECO:0000313" key="2">
    <source>
        <dbReference type="EMBL" id="KAK8067400.1"/>
    </source>
</evidence>